<organism evidence="3 4">
    <name type="scientific">Parthenolecanium corni</name>
    <dbReference type="NCBI Taxonomy" id="536013"/>
    <lineage>
        <taxon>Eukaryota</taxon>
        <taxon>Metazoa</taxon>
        <taxon>Ecdysozoa</taxon>
        <taxon>Arthropoda</taxon>
        <taxon>Hexapoda</taxon>
        <taxon>Insecta</taxon>
        <taxon>Pterygota</taxon>
        <taxon>Neoptera</taxon>
        <taxon>Paraneoptera</taxon>
        <taxon>Hemiptera</taxon>
        <taxon>Sternorrhyncha</taxon>
        <taxon>Coccoidea</taxon>
        <taxon>Coccidae</taxon>
        <taxon>Parthenolecanium</taxon>
    </lineage>
</organism>
<feature type="region of interest" description="Disordered" evidence="1">
    <location>
        <begin position="1375"/>
        <end position="1397"/>
    </location>
</feature>
<evidence type="ECO:0000259" key="2">
    <source>
        <dbReference type="PROSITE" id="PS50888"/>
    </source>
</evidence>
<dbReference type="GO" id="GO:0046983">
    <property type="term" value="F:protein dimerization activity"/>
    <property type="evidence" value="ECO:0007669"/>
    <property type="project" value="InterPro"/>
</dbReference>
<dbReference type="EMBL" id="JBBCAQ010000034">
    <property type="protein sequence ID" value="KAK7580126.1"/>
    <property type="molecule type" value="Genomic_DNA"/>
</dbReference>
<feature type="domain" description="BHLH" evidence="2">
    <location>
        <begin position="569"/>
        <end position="622"/>
    </location>
</feature>
<sequence length="1888" mass="213696">MSLHDQDDLIPRPLPKPSQVEIFSVHPEVPEPSLIIDKFYSQSKPNDYGPNSLKSSSISNSSPNENIFTQNYDSIQQKSRESSTSTSSYSSEALQNQVDLHNNCRKVTFSSVSNDPDQRKSNVQFHKTYDSCKNSFKPESCSCQFNNHELESDLRSEPRLSLHSPSVCADFARNMHRMPDYEYPMQNEMCNRKRCSCTACMKKYFAGLAPKEQKQSYISSEELQKTVLKFENLFLRLNYKYSKITENFVSKEELNAVTRSYEAKIDSMQAVIDAMVSKNNKMNHCNHCNQSNSHYQSQEPVINPVTTKSNSPICAEKCESLRNNDCHHNLISESKSHPNDGFDAIKCDRKREDFYPPHEPQVYQTRAVESQKCHTNAFEEQQIHFHSPSDRFCSSRKNNYDEELENRDHKSASRLKDPCNPQNHARLVAEENKSKCVESNGHFEQEKEIIVRNLKDDQQLKFLYNNIITQVKNMLEKNIPVGVYGKTDPMQFVKEATVEQFEKLGLNVKNIVDEDKERNLPRVQSRDNEEAKRMPAPQTNVMPSSADVSWHMNALAMKYISNYQKDENDFSKKNRKYEKDRRDRFNEQFVELHKLLPDISPSSTKATKAEIISKTIQYLKDSRAQTRKLEVEFENEKMKVNELQKKVNGVLQIVKELIKLLHKSNIKFPSSLPVDDFETFQDIFAENKKELTIVTTEKNDINNIDCNLAESSGDSKSKEKCTSLNEPINGIKLINESSKQIKQNTDSVSKVNNLCLPSTTQISISSANTNSNEPKVLKLNSDAFILPSGNLLTVNGAQNNILNCYNNAPSLLVNKTFTLPTLILMQNNFVPINTVQHIAVSQQTQKLILPKQTIHTTKTTFINKKPISSVRLYKAATAGSNGLRKAVIPRQRRSRRSKGILVKYPKRKPPTKNKKREPPFKKLIKVKKVVGHKSEDIKKVNSCTLSDNEPSFAENSNVNNKTYPSADNMLTIPEIPTTGQLIDFFENTASRCMDNISSHNSPQCHQNDKSSKGEKSQMNSFVTNTFEHTFTNSINCAMIESHEKNDSSKVIEKANDHTNQKAPNYEPTSSSSSSLLKYVPSTEKNFIPISDESAALENRAAEKLKPSEKEIVGIRSTSKDLNLSLLDDKKHYEPSFDEFSNDLFTSLQVPPSGHNADSISPTAAFLQAFPLVSSGTNVDLLPEQEDDNVTTTTSTTILQIGNLESPPNMLFPSKPTNREASKVRNNADLSTNFSSYGTSILNTENVCKEKSCSKDITQPSLFNDLGNYDNQLKTSCTKDVSQNLSFYPNTTSSTSTFPSYNIFTKYNEFPSPVTRSYYSLCSQPFTTSKPTDSVSDFSTWMSSAYTPEESNKDKTKRDKCVSTFKSMHEIESFSSDIVTSEQPKSKKPKVNNNRPLVNWMTTPDLRNGSDICQTSDVYALSKEDTTNLNSYAPCNSLNNTNFNTFSNTDYYLENQNYSESQFNSCKLSYSSANPCSQTWVTSKPALSLPKEGSNVIIPSTLPTLVGDLALGNGSTFNNYDSTPAKKIETDKKKPCRNYCKSVTTPNSSSSFLSVTQLVDDKSLEKTTKKHPSNMSAYNFGEEQEKCSYAVSHRNNDYSEYSSKKNYSNVCKDTKQQHMKCKNKESIKYQAPRCVSKENKKDTRIYSQQNFHAQNKEVNPLSSKNSNYSAESLIGSSNQNIGSTAGYFPYENSTNFSTCSTNDYSKRRIDETESLTNVGYYGNSNYMYHNNFQSFNNYGFSNQCCNNYSSQIQTGGFQKKKDEAYNAKPDTAEWSLSSYNTTAQSDFSNNQKADPKCKQSFSNKCNQAQKNSINSEMYSKYYQISSAPSTSVQTKTPNYEIKSTRSSNGMNTNTVHSATTLTNFNLSTIFPEINDKVCIRMLISNNYWQ</sequence>
<dbReference type="PROSITE" id="PS50888">
    <property type="entry name" value="BHLH"/>
    <property type="match status" value="1"/>
</dbReference>
<feature type="region of interest" description="Disordered" evidence="1">
    <location>
        <begin position="75"/>
        <end position="94"/>
    </location>
</feature>
<name>A0AAN9TR10_9HEMI</name>
<feature type="compositionally biased region" description="Polar residues" evidence="1">
    <location>
        <begin position="996"/>
        <end position="1005"/>
    </location>
</feature>
<accession>A0AAN9TR10</accession>
<evidence type="ECO:0000313" key="3">
    <source>
        <dbReference type="EMBL" id="KAK7580126.1"/>
    </source>
</evidence>
<keyword evidence="4" id="KW-1185">Reference proteome</keyword>
<feature type="compositionally biased region" description="Basic and acidic residues" evidence="1">
    <location>
        <begin position="1006"/>
        <end position="1015"/>
    </location>
</feature>
<comment type="caution">
    <text evidence="3">The sequence shown here is derived from an EMBL/GenBank/DDBJ whole genome shotgun (WGS) entry which is preliminary data.</text>
</comment>
<dbReference type="Proteomes" id="UP001367676">
    <property type="component" value="Unassembled WGS sequence"/>
</dbReference>
<evidence type="ECO:0000256" key="1">
    <source>
        <dbReference type="SAM" id="MobiDB-lite"/>
    </source>
</evidence>
<dbReference type="SMART" id="SM00353">
    <property type="entry name" value="HLH"/>
    <property type="match status" value="1"/>
</dbReference>
<dbReference type="InterPro" id="IPR036638">
    <property type="entry name" value="HLH_DNA-bd_sf"/>
</dbReference>
<protein>
    <recommendedName>
        <fullName evidence="2">BHLH domain-containing protein</fullName>
    </recommendedName>
</protein>
<evidence type="ECO:0000313" key="4">
    <source>
        <dbReference type="Proteomes" id="UP001367676"/>
    </source>
</evidence>
<dbReference type="Gene3D" id="4.10.280.10">
    <property type="entry name" value="Helix-loop-helix DNA-binding domain"/>
    <property type="match status" value="1"/>
</dbReference>
<dbReference type="SUPFAM" id="SSF47459">
    <property type="entry name" value="HLH, helix-loop-helix DNA-binding domain"/>
    <property type="match status" value="1"/>
</dbReference>
<feature type="compositionally biased region" description="Basic and acidic residues" evidence="1">
    <location>
        <begin position="518"/>
        <end position="533"/>
    </location>
</feature>
<dbReference type="Pfam" id="PF00010">
    <property type="entry name" value="HLH"/>
    <property type="match status" value="1"/>
</dbReference>
<gene>
    <name evidence="3" type="ORF">V9T40_000755</name>
</gene>
<feature type="region of interest" description="Disordered" evidence="1">
    <location>
        <begin position="518"/>
        <end position="545"/>
    </location>
</feature>
<proteinExistence type="predicted"/>
<feature type="compositionally biased region" description="Low complexity" evidence="1">
    <location>
        <begin position="82"/>
        <end position="92"/>
    </location>
</feature>
<feature type="compositionally biased region" description="Low complexity" evidence="1">
    <location>
        <begin position="51"/>
        <end position="66"/>
    </location>
</feature>
<feature type="region of interest" description="Disordered" evidence="1">
    <location>
        <begin position="996"/>
        <end position="1017"/>
    </location>
</feature>
<feature type="region of interest" description="Disordered" evidence="1">
    <location>
        <begin position="46"/>
        <end position="67"/>
    </location>
</feature>
<dbReference type="CDD" id="cd00083">
    <property type="entry name" value="bHLH_SF"/>
    <property type="match status" value="1"/>
</dbReference>
<reference evidence="3 4" key="1">
    <citation type="submission" date="2024-03" db="EMBL/GenBank/DDBJ databases">
        <title>Adaptation during the transition from Ophiocordyceps entomopathogen to insect associate is accompanied by gene loss and intensified selection.</title>
        <authorList>
            <person name="Ward C.M."/>
            <person name="Onetto C.A."/>
            <person name="Borneman A.R."/>
        </authorList>
    </citation>
    <scope>NUCLEOTIDE SEQUENCE [LARGE SCALE GENOMIC DNA]</scope>
    <source>
        <strain evidence="3">AWRI1</strain>
        <tissue evidence="3">Single Adult Female</tissue>
    </source>
</reference>
<dbReference type="InterPro" id="IPR011598">
    <property type="entry name" value="bHLH_dom"/>
</dbReference>